<dbReference type="EMBL" id="JAJVDC020000012">
    <property type="protein sequence ID" value="KAL1635112.1"/>
    <property type="molecule type" value="Genomic_DNA"/>
</dbReference>
<feature type="region of interest" description="Disordered" evidence="1">
    <location>
        <begin position="89"/>
        <end position="148"/>
    </location>
</feature>
<proteinExistence type="predicted"/>
<accession>A0ABR3T6J4</accession>
<keyword evidence="4" id="KW-1185">Reference proteome</keyword>
<keyword evidence="2" id="KW-0732">Signal</keyword>
<evidence type="ECO:0008006" key="5">
    <source>
        <dbReference type="Google" id="ProtNLM"/>
    </source>
</evidence>
<feature type="compositionally biased region" description="Basic and acidic residues" evidence="1">
    <location>
        <begin position="99"/>
        <end position="115"/>
    </location>
</feature>
<protein>
    <recommendedName>
        <fullName evidence="5">RxLR effector protein</fullName>
    </recommendedName>
</protein>
<sequence length="164" mass="17741">MHFTSASVCAALILAASAAPAQLPTHKSAKGGVVELSGSRVQERSAFELSDISKPFEDVSDFLTGNTDKEDNEKRAPVDWDDFKKPFESVGNAITGNTESKKEKRAPFGWDDVKTGFENVGNFLTGNSNKDDGNEKRDVPVGSLIKSNPLYDTDVEDLVEGSDK</sequence>
<organism evidence="3 4">
    <name type="scientific">Neofusicoccum ribis</name>
    <dbReference type="NCBI Taxonomy" id="45134"/>
    <lineage>
        <taxon>Eukaryota</taxon>
        <taxon>Fungi</taxon>
        <taxon>Dikarya</taxon>
        <taxon>Ascomycota</taxon>
        <taxon>Pezizomycotina</taxon>
        <taxon>Dothideomycetes</taxon>
        <taxon>Dothideomycetes incertae sedis</taxon>
        <taxon>Botryosphaeriales</taxon>
        <taxon>Botryosphaeriaceae</taxon>
        <taxon>Neofusicoccum</taxon>
    </lineage>
</organism>
<reference evidence="3 4" key="1">
    <citation type="submission" date="2024-02" db="EMBL/GenBank/DDBJ databases">
        <title>De novo assembly and annotation of 12 fungi associated with fruit tree decline syndrome in Ontario, Canada.</title>
        <authorList>
            <person name="Sulman M."/>
            <person name="Ellouze W."/>
            <person name="Ilyukhin E."/>
        </authorList>
    </citation>
    <scope>NUCLEOTIDE SEQUENCE [LARGE SCALE GENOMIC DNA]</scope>
    <source>
        <strain evidence="3 4">M1-105</strain>
    </source>
</reference>
<feature type="signal peptide" evidence="2">
    <location>
        <begin position="1"/>
        <end position="18"/>
    </location>
</feature>
<feature type="chain" id="PRO_5045673849" description="RxLR effector protein" evidence="2">
    <location>
        <begin position="19"/>
        <end position="164"/>
    </location>
</feature>
<evidence type="ECO:0000256" key="2">
    <source>
        <dbReference type="SAM" id="SignalP"/>
    </source>
</evidence>
<name>A0ABR3T6J4_9PEZI</name>
<feature type="compositionally biased region" description="Basic and acidic residues" evidence="1">
    <location>
        <begin position="129"/>
        <end position="139"/>
    </location>
</feature>
<gene>
    <name evidence="3" type="ORF">SLS56_001864</name>
</gene>
<evidence type="ECO:0000256" key="1">
    <source>
        <dbReference type="SAM" id="MobiDB-lite"/>
    </source>
</evidence>
<evidence type="ECO:0000313" key="4">
    <source>
        <dbReference type="Proteomes" id="UP001521116"/>
    </source>
</evidence>
<dbReference type="Proteomes" id="UP001521116">
    <property type="component" value="Unassembled WGS sequence"/>
</dbReference>
<evidence type="ECO:0000313" key="3">
    <source>
        <dbReference type="EMBL" id="KAL1635112.1"/>
    </source>
</evidence>
<comment type="caution">
    <text evidence="3">The sequence shown here is derived from an EMBL/GenBank/DDBJ whole genome shotgun (WGS) entry which is preliminary data.</text>
</comment>